<evidence type="ECO:0000256" key="3">
    <source>
        <dbReference type="ARBA" id="ARBA00022483"/>
    </source>
</evidence>
<evidence type="ECO:0000256" key="13">
    <source>
        <dbReference type="ARBA" id="ARBA00049657"/>
    </source>
</evidence>
<comment type="similarity">
    <text evidence="13">Belongs to the cationic peptide 01 (latrotoxin) family. 03 (alpha-latrotoxin) subfamily.</text>
</comment>
<evidence type="ECO:0000256" key="2">
    <source>
        <dbReference type="ARBA" id="ARBA00004613"/>
    </source>
</evidence>
<evidence type="ECO:0000313" key="18">
    <source>
        <dbReference type="Proteomes" id="UP000886998"/>
    </source>
</evidence>
<dbReference type="Gene3D" id="1.25.40.20">
    <property type="entry name" value="Ankyrin repeat-containing domain"/>
    <property type="match status" value="2"/>
</dbReference>
<name>A0A8X7C4J6_9ARAC</name>
<keyword evidence="7" id="KW-0528">Neurotoxin</keyword>
<keyword evidence="3" id="KW-0268">Exocytosis</keyword>
<dbReference type="PROSITE" id="PS50088">
    <property type="entry name" value="ANK_REPEAT"/>
    <property type="match status" value="4"/>
</dbReference>
<keyword evidence="11" id="KW-0472">Membrane</keyword>
<evidence type="ECO:0000256" key="6">
    <source>
        <dbReference type="ARBA" id="ARBA00022656"/>
    </source>
</evidence>
<evidence type="ECO:0000313" key="17">
    <source>
        <dbReference type="EMBL" id="GFY53402.1"/>
    </source>
</evidence>
<dbReference type="PROSITE" id="PS50297">
    <property type="entry name" value="ANK_REP_REGION"/>
    <property type="match status" value="3"/>
</dbReference>
<comment type="subunit">
    <text evidence="14">Homotetramer in membranes.</text>
</comment>
<evidence type="ECO:0000256" key="15">
    <source>
        <dbReference type="ARBA" id="ARBA00049811"/>
    </source>
</evidence>
<dbReference type="GO" id="GO:0006887">
    <property type="term" value="P:exocytosis"/>
    <property type="evidence" value="ECO:0007669"/>
    <property type="project" value="UniProtKB-KW"/>
</dbReference>
<dbReference type="GO" id="GO:0044231">
    <property type="term" value="C:host cell presynaptic membrane"/>
    <property type="evidence" value="ECO:0007669"/>
    <property type="project" value="UniProtKB-KW"/>
</dbReference>
<dbReference type="InterPro" id="IPR002110">
    <property type="entry name" value="Ankyrin_rpt"/>
</dbReference>
<protein>
    <recommendedName>
        <fullName evidence="15">Alpha-latrotoxin</fullName>
    </recommendedName>
</protein>
<dbReference type="EMBL" id="BMAV01009240">
    <property type="protein sequence ID" value="GFY53402.1"/>
    <property type="molecule type" value="Genomic_DNA"/>
</dbReference>
<dbReference type="OrthoDB" id="20727at2759"/>
<dbReference type="GO" id="GO:0005576">
    <property type="term" value="C:extracellular region"/>
    <property type="evidence" value="ECO:0007669"/>
    <property type="project" value="UniProtKB-SubCell"/>
</dbReference>
<gene>
    <name evidence="17" type="ORF">TNIN_380831</name>
</gene>
<dbReference type="PANTHER" id="PTHR24198">
    <property type="entry name" value="ANKYRIN REPEAT AND PROTEIN KINASE DOMAIN-CONTAINING PROTEIN"/>
    <property type="match status" value="1"/>
</dbReference>
<dbReference type="SUPFAM" id="SSF48403">
    <property type="entry name" value="Ankyrin repeat"/>
    <property type="match status" value="1"/>
</dbReference>
<comment type="caution">
    <text evidence="17">The sequence shown here is derived from an EMBL/GenBank/DDBJ whole genome shotgun (WGS) entry which is preliminary data.</text>
</comment>
<dbReference type="AlphaFoldDB" id="A0A8X7C4J6"/>
<dbReference type="InterPro" id="IPR036770">
    <property type="entry name" value="Ankyrin_rpt-contain_sf"/>
</dbReference>
<dbReference type="Proteomes" id="UP000886998">
    <property type="component" value="Unassembled WGS sequence"/>
</dbReference>
<feature type="repeat" description="ANK" evidence="16">
    <location>
        <begin position="394"/>
        <end position="416"/>
    </location>
</feature>
<keyword evidence="10 16" id="KW-0040">ANK repeat</keyword>
<dbReference type="Pfam" id="PF12796">
    <property type="entry name" value="Ank_2"/>
    <property type="match status" value="3"/>
</dbReference>
<feature type="repeat" description="ANK" evidence="16">
    <location>
        <begin position="434"/>
        <end position="466"/>
    </location>
</feature>
<dbReference type="PANTHER" id="PTHR24198:SF165">
    <property type="entry name" value="ANKYRIN REPEAT-CONTAINING PROTEIN-RELATED"/>
    <property type="match status" value="1"/>
</dbReference>
<evidence type="ECO:0000256" key="7">
    <source>
        <dbReference type="ARBA" id="ARBA00022699"/>
    </source>
</evidence>
<keyword evidence="12" id="KW-1053">Target membrane</keyword>
<accession>A0A8X7C4J6</accession>
<keyword evidence="9" id="KW-0638">Presynaptic neurotoxin</keyword>
<evidence type="ECO:0000256" key="14">
    <source>
        <dbReference type="ARBA" id="ARBA00049715"/>
    </source>
</evidence>
<dbReference type="GO" id="GO:0090729">
    <property type="term" value="F:toxin activity"/>
    <property type="evidence" value="ECO:0007669"/>
    <property type="project" value="UniProtKB-KW"/>
</dbReference>
<dbReference type="SMART" id="SM00248">
    <property type="entry name" value="ANK"/>
    <property type="match status" value="6"/>
</dbReference>
<evidence type="ECO:0000256" key="16">
    <source>
        <dbReference type="PROSITE-ProRule" id="PRU00023"/>
    </source>
</evidence>
<evidence type="ECO:0000256" key="4">
    <source>
        <dbReference type="ARBA" id="ARBA00022525"/>
    </source>
</evidence>
<evidence type="ECO:0000256" key="11">
    <source>
        <dbReference type="ARBA" id="ARBA00023136"/>
    </source>
</evidence>
<reference evidence="17" key="1">
    <citation type="submission" date="2020-08" db="EMBL/GenBank/DDBJ databases">
        <title>Multicomponent nature underlies the extraordinary mechanical properties of spider dragline silk.</title>
        <authorList>
            <person name="Kono N."/>
            <person name="Nakamura H."/>
            <person name="Mori M."/>
            <person name="Yoshida Y."/>
            <person name="Ohtoshi R."/>
            <person name="Malay A.D."/>
            <person name="Moran D.A.P."/>
            <person name="Tomita M."/>
            <person name="Numata K."/>
            <person name="Arakawa K."/>
        </authorList>
    </citation>
    <scope>NUCLEOTIDE SEQUENCE</scope>
</reference>
<keyword evidence="6" id="KW-0800">Toxin</keyword>
<comment type="subcellular location">
    <subcellularLocation>
        <location evidence="2">Secreted</location>
    </subcellularLocation>
    <subcellularLocation>
        <location evidence="1">Target cell membrane</location>
    </subcellularLocation>
</comment>
<evidence type="ECO:0000256" key="1">
    <source>
        <dbReference type="ARBA" id="ARBA00004175"/>
    </source>
</evidence>
<feature type="repeat" description="ANK" evidence="16">
    <location>
        <begin position="243"/>
        <end position="275"/>
    </location>
</feature>
<dbReference type="GO" id="GO:0044218">
    <property type="term" value="C:other organism cell membrane"/>
    <property type="evidence" value="ECO:0007669"/>
    <property type="project" value="UniProtKB-KW"/>
</dbReference>
<feature type="repeat" description="ANK" evidence="16">
    <location>
        <begin position="276"/>
        <end position="308"/>
    </location>
</feature>
<keyword evidence="4" id="KW-0964">Secreted</keyword>
<keyword evidence="5" id="KW-1052">Target cell membrane</keyword>
<evidence type="ECO:0000256" key="9">
    <source>
        <dbReference type="ARBA" id="ARBA00023028"/>
    </source>
</evidence>
<evidence type="ECO:0000256" key="10">
    <source>
        <dbReference type="ARBA" id="ARBA00023043"/>
    </source>
</evidence>
<keyword evidence="8" id="KW-0677">Repeat</keyword>
<evidence type="ECO:0000256" key="5">
    <source>
        <dbReference type="ARBA" id="ARBA00022537"/>
    </source>
</evidence>
<evidence type="ECO:0000256" key="8">
    <source>
        <dbReference type="ARBA" id="ARBA00022737"/>
    </source>
</evidence>
<proteinExistence type="inferred from homology"/>
<keyword evidence="18" id="KW-1185">Reference proteome</keyword>
<evidence type="ECO:0000256" key="12">
    <source>
        <dbReference type="ARBA" id="ARBA00023298"/>
    </source>
</evidence>
<organism evidence="17 18">
    <name type="scientific">Trichonephila inaurata madagascariensis</name>
    <dbReference type="NCBI Taxonomy" id="2747483"/>
    <lineage>
        <taxon>Eukaryota</taxon>
        <taxon>Metazoa</taxon>
        <taxon>Ecdysozoa</taxon>
        <taxon>Arthropoda</taxon>
        <taxon>Chelicerata</taxon>
        <taxon>Arachnida</taxon>
        <taxon>Araneae</taxon>
        <taxon>Araneomorphae</taxon>
        <taxon>Entelegynae</taxon>
        <taxon>Araneoidea</taxon>
        <taxon>Nephilidae</taxon>
        <taxon>Trichonephila</taxon>
        <taxon>Trichonephila inaurata</taxon>
    </lineage>
</organism>
<sequence length="553" mass="62028">MEAELKEAINRVSQSDYGSEALDILYAAAHFSTENMRAGMFVHFVSDPIRLNAALQLLSQHSLVDLMDSESTFTIKSPVQRLVRKILKEQKKQMAVLEEALFVVFSHMRDKTCLNHIMAILRHASEYDELIESMIGFPIFLMDSSFKENNRSKAYAIANSTMELFIKTFSHQHSVTVRLQIELAKLFFAHIKYSNQSKGVEILLRYQRQIIELDNEYDAPNADLATDFIILNQLIIKLQQLLMKFNTLHSAAAEGNLSKINNFIERGTDVNLEDTNARTPLHEACEQGRLSAVELLLTKGAMYDVKDALNKTPLQICSNEEVRELLISVKNAFKIVKAGRTERLSELISEHPVIVNAQDSSGHNLLHQASWKCNTAAAQLLLDVGVDPTHVSVEGRTPLHVAASKKCVGIVQIFLQSVHGKKLQDFVDAKIPDQGTTALHIAAGKGDVEMMKCLLKHGAAFDIRNNNGETPRMSSKNESAHHLLDLIERCFLGVSKGNREVVCELRKVKPEECLAIMNARDTQNHTLLQAAVMNKQKTIASDLIKIIQEAKHY</sequence>